<gene>
    <name evidence="2" type="ORF">CHARACLAT_011183</name>
</gene>
<evidence type="ECO:0000313" key="2">
    <source>
        <dbReference type="EMBL" id="MED6286930.1"/>
    </source>
</evidence>
<accession>A0ABU7EJG2</accession>
<reference evidence="2 3" key="1">
    <citation type="submission" date="2021-06" db="EMBL/GenBank/DDBJ databases">
        <authorList>
            <person name="Palmer J.M."/>
        </authorList>
    </citation>
    <scope>NUCLEOTIDE SEQUENCE [LARGE SCALE GENOMIC DNA]</scope>
    <source>
        <strain evidence="2 3">CL_MEX2019</strain>
        <tissue evidence="2">Muscle</tissue>
    </source>
</reference>
<dbReference type="EMBL" id="JAHUTJ010058117">
    <property type="protein sequence ID" value="MED6286930.1"/>
    <property type="molecule type" value="Genomic_DNA"/>
</dbReference>
<organism evidence="2 3">
    <name type="scientific">Characodon lateralis</name>
    <dbReference type="NCBI Taxonomy" id="208331"/>
    <lineage>
        <taxon>Eukaryota</taxon>
        <taxon>Metazoa</taxon>
        <taxon>Chordata</taxon>
        <taxon>Craniata</taxon>
        <taxon>Vertebrata</taxon>
        <taxon>Euteleostomi</taxon>
        <taxon>Actinopterygii</taxon>
        <taxon>Neopterygii</taxon>
        <taxon>Teleostei</taxon>
        <taxon>Neoteleostei</taxon>
        <taxon>Acanthomorphata</taxon>
        <taxon>Ovalentaria</taxon>
        <taxon>Atherinomorphae</taxon>
        <taxon>Cyprinodontiformes</taxon>
        <taxon>Goodeidae</taxon>
        <taxon>Characodon</taxon>
    </lineage>
</organism>
<keyword evidence="3" id="KW-1185">Reference proteome</keyword>
<evidence type="ECO:0000256" key="1">
    <source>
        <dbReference type="SAM" id="MobiDB-lite"/>
    </source>
</evidence>
<comment type="caution">
    <text evidence="2">The sequence shown here is derived from an EMBL/GenBank/DDBJ whole genome shotgun (WGS) entry which is preliminary data.</text>
</comment>
<feature type="region of interest" description="Disordered" evidence="1">
    <location>
        <begin position="59"/>
        <end position="81"/>
    </location>
</feature>
<name>A0ABU7EJG2_9TELE</name>
<dbReference type="Proteomes" id="UP001352852">
    <property type="component" value="Unassembled WGS sequence"/>
</dbReference>
<sequence length="81" mass="8544">MPTASESCGVAPHSQHVVIAVISLRLLQEARKTFSLCPPPSAQTEQKVVEMNNIFETEGAVDGGTSDEKKFVLSGGAEKSA</sequence>
<protein>
    <submittedName>
        <fullName evidence="2">Uncharacterized protein</fullName>
    </submittedName>
</protein>
<evidence type="ECO:0000313" key="3">
    <source>
        <dbReference type="Proteomes" id="UP001352852"/>
    </source>
</evidence>
<proteinExistence type="predicted"/>